<dbReference type="PANTHER" id="PTHR23253">
    <property type="entry name" value="EUKARYOTIC TRANSLATION INITIATION FACTOR 4 GAMMA"/>
    <property type="match status" value="1"/>
</dbReference>
<dbReference type="InterPro" id="IPR016024">
    <property type="entry name" value="ARM-type_fold"/>
</dbReference>
<dbReference type="PANTHER" id="PTHR23253:SF78">
    <property type="entry name" value="EUKARYOTIC TRANSLATION INITIATION FACTOR 4G1, ISOFORM B-RELATED"/>
    <property type="match status" value="1"/>
</dbReference>
<dbReference type="Proteomes" id="UP001164746">
    <property type="component" value="Chromosome 9"/>
</dbReference>
<sequence length="201" mass="23598">MKPRHNKDLSEILDYYGIKTVRVMSVCVGYCTLYGKELDTDRAKPRMDQYFQQMSKIANDKRTSARVRYMLQAVMNKWISRCSENIPKTITQIHKEFAQERQEEALLSQQFKQHQESWNYEVLANCNINCERSFMPSCVDYQGDSKYGASDLLQKRKVIKHNLIFDASGVILVLEHSVSIKFQCSVHDFKCLSLFREDFIE</sequence>
<proteinExistence type="predicted"/>
<keyword evidence="2" id="KW-1185">Reference proteome</keyword>
<organism evidence="1 2">
    <name type="scientific">Mya arenaria</name>
    <name type="common">Soft-shell clam</name>
    <dbReference type="NCBI Taxonomy" id="6604"/>
    <lineage>
        <taxon>Eukaryota</taxon>
        <taxon>Metazoa</taxon>
        <taxon>Spiralia</taxon>
        <taxon>Lophotrochozoa</taxon>
        <taxon>Mollusca</taxon>
        <taxon>Bivalvia</taxon>
        <taxon>Autobranchia</taxon>
        <taxon>Heteroconchia</taxon>
        <taxon>Euheterodonta</taxon>
        <taxon>Imparidentia</taxon>
        <taxon>Neoheterodontei</taxon>
        <taxon>Myida</taxon>
        <taxon>Myoidea</taxon>
        <taxon>Myidae</taxon>
        <taxon>Mya</taxon>
    </lineage>
</organism>
<dbReference type="EMBL" id="CP111020">
    <property type="protein sequence ID" value="WAR14218.1"/>
    <property type="molecule type" value="Genomic_DNA"/>
</dbReference>
<reference evidence="1" key="1">
    <citation type="submission" date="2022-11" db="EMBL/GenBank/DDBJ databases">
        <title>Centuries of genome instability and evolution in soft-shell clam transmissible cancer (bioRxiv).</title>
        <authorList>
            <person name="Hart S.F.M."/>
            <person name="Yonemitsu M.A."/>
            <person name="Giersch R.M."/>
            <person name="Beal B.F."/>
            <person name="Arriagada G."/>
            <person name="Davis B.W."/>
            <person name="Ostrander E.A."/>
            <person name="Goff S.P."/>
            <person name="Metzger M.J."/>
        </authorList>
    </citation>
    <scope>NUCLEOTIDE SEQUENCE</scope>
    <source>
        <strain evidence="1">MELC-2E11</strain>
        <tissue evidence="1">Siphon/mantle</tissue>
    </source>
</reference>
<dbReference type="Gene3D" id="1.25.40.180">
    <property type="match status" value="1"/>
</dbReference>
<protein>
    <submittedName>
        <fullName evidence="1">IF4G3-like protein</fullName>
    </submittedName>
</protein>
<name>A0ABY7EW83_MYAAR</name>
<accession>A0ABY7EW83</accession>
<dbReference type="SUPFAM" id="SSF48371">
    <property type="entry name" value="ARM repeat"/>
    <property type="match status" value="1"/>
</dbReference>
<gene>
    <name evidence="1" type="ORF">MAR_004323</name>
</gene>
<evidence type="ECO:0000313" key="2">
    <source>
        <dbReference type="Proteomes" id="UP001164746"/>
    </source>
</evidence>
<evidence type="ECO:0000313" key="1">
    <source>
        <dbReference type="EMBL" id="WAR14218.1"/>
    </source>
</evidence>